<reference evidence="1 2" key="1">
    <citation type="submission" date="2011-01" db="EMBL/GenBank/DDBJ databases">
        <authorList>
            <person name="Muzny D."/>
            <person name="Qin X."/>
            <person name="Deng J."/>
            <person name="Jiang H."/>
            <person name="Liu Y."/>
            <person name="Qu J."/>
            <person name="Song X.-Z."/>
            <person name="Zhang L."/>
            <person name="Thornton R."/>
            <person name="Coyle M."/>
            <person name="Francisco L."/>
            <person name="Jackson L."/>
            <person name="Javaid M."/>
            <person name="Korchina V."/>
            <person name="Kovar C."/>
            <person name="Mata R."/>
            <person name="Mathew T."/>
            <person name="Ngo R."/>
            <person name="Nguyen L."/>
            <person name="Nguyen N."/>
            <person name="Okwuonu G."/>
            <person name="Ongeri F."/>
            <person name="Pham C."/>
            <person name="Simmons D."/>
            <person name="Wilczek-Boney K."/>
            <person name="Hale W."/>
            <person name="Jakkamsetti A."/>
            <person name="Pham P."/>
            <person name="Ruth R."/>
            <person name="San Lucas F."/>
            <person name="Warren J."/>
            <person name="Zhang J."/>
            <person name="Zhao Z."/>
            <person name="Zhou C."/>
            <person name="Zhu D."/>
            <person name="Lee S."/>
            <person name="Bess C."/>
            <person name="Blankenburg K."/>
            <person name="Forbes L."/>
            <person name="Fu Q."/>
            <person name="Gubbala S."/>
            <person name="Hirani K."/>
            <person name="Jayaseelan J.C."/>
            <person name="Lara F."/>
            <person name="Munidasa M."/>
            <person name="Palculict T."/>
            <person name="Patil S."/>
            <person name="Pu L.-L."/>
            <person name="Saada N."/>
            <person name="Tang L."/>
            <person name="Weissenberger G."/>
            <person name="Zhu Y."/>
            <person name="Hemphill L."/>
            <person name="Shang Y."/>
            <person name="Youmans B."/>
            <person name="Ayvaz T."/>
            <person name="Ross M."/>
            <person name="Santibanez J."/>
            <person name="Aqrawi P."/>
            <person name="Gross S."/>
            <person name="Joshi V."/>
            <person name="Fowler G."/>
            <person name="Nazareth L."/>
            <person name="Reid J."/>
            <person name="Worley K."/>
            <person name="Petrosino J."/>
            <person name="Highlander S."/>
            <person name="Gibbs R."/>
        </authorList>
    </citation>
    <scope>NUCLEOTIDE SEQUENCE [LARGE SCALE GENOMIC DNA]</scope>
    <source>
        <strain evidence="1 2">ATCC 25976</strain>
    </source>
</reference>
<evidence type="ECO:0000313" key="1">
    <source>
        <dbReference type="EMBL" id="EFX92607.1"/>
    </source>
</evidence>
<dbReference type="Pfam" id="PF05869">
    <property type="entry name" value="Dam"/>
    <property type="match status" value="2"/>
</dbReference>
<evidence type="ECO:0000313" key="2">
    <source>
        <dbReference type="Proteomes" id="UP000005467"/>
    </source>
</evidence>
<accession>E8KER1</accession>
<gene>
    <name evidence="1" type="ORF">HMPREF0027_0328</name>
</gene>
<dbReference type="EMBL" id="AEVG01000025">
    <property type="protein sequence ID" value="EFX92607.1"/>
    <property type="molecule type" value="Genomic_DNA"/>
</dbReference>
<organism evidence="1 2">
    <name type="scientific">Actinobacillus ureae ATCC 25976</name>
    <dbReference type="NCBI Taxonomy" id="887324"/>
    <lineage>
        <taxon>Bacteria</taxon>
        <taxon>Pseudomonadati</taxon>
        <taxon>Pseudomonadota</taxon>
        <taxon>Gammaproteobacteria</taxon>
        <taxon>Pasteurellales</taxon>
        <taxon>Pasteurellaceae</taxon>
        <taxon>Actinobacillus</taxon>
    </lineage>
</organism>
<dbReference type="InterPro" id="IPR008593">
    <property type="entry name" value="Dam_MeTrfase"/>
</dbReference>
<dbReference type="GO" id="GO:0032259">
    <property type="term" value="P:methylation"/>
    <property type="evidence" value="ECO:0007669"/>
    <property type="project" value="UniProtKB-KW"/>
</dbReference>
<dbReference type="HOGENOM" id="CLU_096746_2_0_6"/>
<dbReference type="REBASE" id="32867">
    <property type="entry name" value="M.Aur25976ORF328P"/>
</dbReference>
<name>E8KER1_9PAST</name>
<dbReference type="GO" id="GO:0009007">
    <property type="term" value="F:site-specific DNA-methyltransferase (adenine-specific) activity"/>
    <property type="evidence" value="ECO:0007669"/>
    <property type="project" value="InterPro"/>
</dbReference>
<sequence length="202" mass="23181">MQTEQFDKNTWQTPKWLFHWLEQRFYWFHIDGCSSGNNALRSYWIGPATEGLDDDTLSGQIAEDFLSDDLFDRLLDMVAEQGELLRIFVNPPYSEPLPFVKRAVELKQAGHLVVMLLPADKSTEWYEVIRDNANEVIDIIGYRDEKGKFHSGRIHFVNPITGEEVKGNNKGSMVAVFDPTMQDFVTRTVGLDFVKKVGEYAA</sequence>
<proteinExistence type="predicted"/>
<dbReference type="RefSeq" id="WP_005621554.1">
    <property type="nucleotide sequence ID" value="NZ_GL831080.1"/>
</dbReference>
<dbReference type="AlphaFoldDB" id="E8KER1"/>
<comment type="caution">
    <text evidence="1">The sequence shown here is derived from an EMBL/GenBank/DDBJ whole genome shotgun (WGS) entry which is preliminary data.</text>
</comment>
<keyword evidence="1" id="KW-0808">Transferase</keyword>
<dbReference type="GO" id="GO:0009307">
    <property type="term" value="P:DNA restriction-modification system"/>
    <property type="evidence" value="ECO:0007669"/>
    <property type="project" value="InterPro"/>
</dbReference>
<keyword evidence="2" id="KW-1185">Reference proteome</keyword>
<dbReference type="Proteomes" id="UP000005467">
    <property type="component" value="Unassembled WGS sequence"/>
</dbReference>
<protein>
    <submittedName>
        <fullName evidence="1">DNA N-6-adenine-methyltransferase (Dam)</fullName>
    </submittedName>
</protein>
<keyword evidence="1" id="KW-0489">Methyltransferase</keyword>
<dbReference type="GO" id="GO:0003677">
    <property type="term" value="F:DNA binding"/>
    <property type="evidence" value="ECO:0007669"/>
    <property type="project" value="InterPro"/>
</dbReference>